<accession>A0A1H5JGJ7</accession>
<dbReference type="OrthoDB" id="8457189at2"/>
<dbReference type="EMBL" id="FNTI01000001">
    <property type="protein sequence ID" value="SEE53138.1"/>
    <property type="molecule type" value="Genomic_DNA"/>
</dbReference>
<name>A0A1H5JGJ7_9BRAD</name>
<evidence type="ECO:0000313" key="4">
    <source>
        <dbReference type="Proteomes" id="UP000183208"/>
    </source>
</evidence>
<dbReference type="Proteomes" id="UP000183208">
    <property type="component" value="Unassembled WGS sequence"/>
</dbReference>
<protein>
    <submittedName>
        <fullName evidence="2">Uncharacterized protein</fullName>
    </submittedName>
</protein>
<gene>
    <name evidence="2" type="ORF">SAMN05444171_7815</name>
    <name evidence="3" type="ORF">SAMN05444171_7882</name>
</gene>
<evidence type="ECO:0000256" key="1">
    <source>
        <dbReference type="SAM" id="MobiDB-lite"/>
    </source>
</evidence>
<proteinExistence type="predicted"/>
<dbReference type="AlphaFoldDB" id="A0A1H5JGJ7"/>
<dbReference type="RefSeq" id="WP_074830522.1">
    <property type="nucleotide sequence ID" value="NZ_FNTI01000001.1"/>
</dbReference>
<evidence type="ECO:0000313" key="2">
    <source>
        <dbReference type="EMBL" id="SEE51612.1"/>
    </source>
</evidence>
<sequence length="281" mass="27268">MAFTHVAPSAKDGGGSTITGGIRQADTSGAGTGPNMPLVGIEDSTGAEIVGTTADAAVAAGAVGSLSAKLRAISRDLVSNIVLAAGSIVKLGDGTNNAAIKAASTAPAAADPALVVAISPNSVNANGQATMANSAPVVIASNQTSIPVAATLGAGTASVGTVQAGVTATANGATASRINAAASTNATSLKVSAGQLYTIDVFNAAAYNVFLKLYNKASAPTVGTDTPVMTIPVQAGGGYSKTWPMGLSFATGIAYAITKLQADSDTTVVVAGDLTGNTTWI</sequence>
<feature type="region of interest" description="Disordered" evidence="1">
    <location>
        <begin position="1"/>
        <end position="35"/>
    </location>
</feature>
<reference evidence="2 4" key="1">
    <citation type="submission" date="2016-10" db="EMBL/GenBank/DDBJ databases">
        <authorList>
            <person name="de Groot N.N."/>
        </authorList>
    </citation>
    <scope>NUCLEOTIDE SEQUENCE [LARGE SCALE GENOMIC DNA]</scope>
    <source>
        <strain evidence="2 4">GAS522</strain>
    </source>
</reference>
<evidence type="ECO:0000313" key="3">
    <source>
        <dbReference type="EMBL" id="SEE53138.1"/>
    </source>
</evidence>
<organism evidence="2 4">
    <name type="scientific">Bradyrhizobium lablabi</name>
    <dbReference type="NCBI Taxonomy" id="722472"/>
    <lineage>
        <taxon>Bacteria</taxon>
        <taxon>Pseudomonadati</taxon>
        <taxon>Pseudomonadota</taxon>
        <taxon>Alphaproteobacteria</taxon>
        <taxon>Hyphomicrobiales</taxon>
        <taxon>Nitrobacteraceae</taxon>
        <taxon>Bradyrhizobium</taxon>
    </lineage>
</organism>
<dbReference type="EMBL" id="FNTI01000001">
    <property type="protein sequence ID" value="SEE51612.1"/>
    <property type="molecule type" value="Genomic_DNA"/>
</dbReference>